<dbReference type="AlphaFoldDB" id="A0AAV6I564"/>
<name>A0AAV6I564_9ERIC</name>
<proteinExistence type="predicted"/>
<evidence type="ECO:0000313" key="2">
    <source>
        <dbReference type="Proteomes" id="UP000823749"/>
    </source>
</evidence>
<evidence type="ECO:0000313" key="1">
    <source>
        <dbReference type="EMBL" id="KAG5521805.1"/>
    </source>
</evidence>
<comment type="caution">
    <text evidence="1">The sequence shown here is derived from an EMBL/GenBank/DDBJ whole genome shotgun (WGS) entry which is preliminary data.</text>
</comment>
<gene>
    <name evidence="1" type="ORF">RHGRI_034135</name>
</gene>
<dbReference type="Proteomes" id="UP000823749">
    <property type="component" value="Chromosome 12"/>
</dbReference>
<protein>
    <submittedName>
        <fullName evidence="1">Uncharacterized protein</fullName>
    </submittedName>
</protein>
<organism evidence="1 2">
    <name type="scientific">Rhododendron griersonianum</name>
    <dbReference type="NCBI Taxonomy" id="479676"/>
    <lineage>
        <taxon>Eukaryota</taxon>
        <taxon>Viridiplantae</taxon>
        <taxon>Streptophyta</taxon>
        <taxon>Embryophyta</taxon>
        <taxon>Tracheophyta</taxon>
        <taxon>Spermatophyta</taxon>
        <taxon>Magnoliopsida</taxon>
        <taxon>eudicotyledons</taxon>
        <taxon>Gunneridae</taxon>
        <taxon>Pentapetalae</taxon>
        <taxon>asterids</taxon>
        <taxon>Ericales</taxon>
        <taxon>Ericaceae</taxon>
        <taxon>Ericoideae</taxon>
        <taxon>Rhodoreae</taxon>
        <taxon>Rhododendron</taxon>
    </lineage>
</organism>
<reference evidence="1" key="1">
    <citation type="submission" date="2020-08" db="EMBL/GenBank/DDBJ databases">
        <title>Plant Genome Project.</title>
        <authorList>
            <person name="Zhang R.-G."/>
        </authorList>
    </citation>
    <scope>NUCLEOTIDE SEQUENCE</scope>
    <source>
        <strain evidence="1">WSP0</strain>
        <tissue evidence="1">Leaf</tissue>
    </source>
</reference>
<sequence>MHVFLRAAMEEETVLKFFPSMSEDTEENTGGGKVDEVHLFFYDRMMRKKGLNANDIISFHVCDGQEGAKESQSFYVIDIGHTGGSRNAMVDEGIGQNVDIAVDLSLTLGKNINLGLFKEEREEFEHGQVFSGMGLAAKRERSVRLFGVELD</sequence>
<dbReference type="EMBL" id="JACTNZ010000012">
    <property type="protein sequence ID" value="KAG5521805.1"/>
    <property type="molecule type" value="Genomic_DNA"/>
</dbReference>
<keyword evidence="2" id="KW-1185">Reference proteome</keyword>
<accession>A0AAV6I564</accession>